<evidence type="ECO:0000256" key="1">
    <source>
        <dbReference type="SAM" id="MobiDB-lite"/>
    </source>
</evidence>
<evidence type="ECO:0000313" key="2">
    <source>
        <dbReference type="EMBL" id="TGE01069.1"/>
    </source>
</evidence>
<accession>A0A4Z0NWX6</accession>
<feature type="region of interest" description="Disordered" evidence="1">
    <location>
        <begin position="2301"/>
        <end position="2323"/>
    </location>
</feature>
<dbReference type="RefSeq" id="WP_135413673.1">
    <property type="nucleotide sequence ID" value="NZ_SRLB01000004.1"/>
</dbReference>
<comment type="caution">
    <text evidence="2">The sequence shown here is derived from an EMBL/GenBank/DDBJ whole genome shotgun (WGS) entry which is preliminary data.</text>
</comment>
<sequence length="2913" mass="283272">MSQTPVQPSTIRELDDDTLDMIVGGVTAAATDPKKRAQDLIHEDLIAHDAGGNRTDEIAALVITRQVQASDVIAYVEANAAADRHHSADQQLVQIRTSLQQHNASASLVSAFTTEESARIATGQAAKDLGRLVQAGDMTGQAAAATIEAEASRAGRTQQITSLSDLDRQVRGGNEAVEVEIARLKLAGGSLTAAITGLESAAQSGHRSADAALLALEQATGGFRAVEAEMAARLSSGAAATDLAALVKDGTLTGQAAIQTIEAEATIAGASRIGAVTGLSGKLGSDAAVEAEIARLLPAASAAEAKGAIQALEAGWTSARKSIDAGLVALEQTTGGSKAVEAEIAARLASGDAASDLAALVKGGSLTAQAAVQAAAAKAAATAGSRIGAVAQLDVRLGGNAAVEAEIGRLLAGASAAEAKSAIQALEAGWAAQKTSVDAGLAALEQASGGSKAVEAEMAARLASGAAASDLAALVKGGSLTEQAAVRTIEAEAAAAGTGQIAAATQLAVRLGGSATVEAEIGRLLPAASAADAKSAIQALEAGWAAQKRSVDAGLVALEQASGGSKAVEAEIAARLSSGAAATDLAALVRGGSLTAQAAIQASTAEAAAAAGGRIGALAQLDGKLGGSAAVEAEIGRLLPAASAAEAKGAIQALEAVWTAQKTSIEAGLLALEQASGGSKAVEAEIAARLGNGSAASDLWARVQSRALTDAAAARTIEAAAAAAGADPIEALARLDGAMRGDAAVRSEIVRLMSQPGADAAKAVQDVERWTKASGQSVDAALAALDGIAGGHAAIRSELAARLASGAATSDLAGLVQRGAMTESGAITAIEAAASRAGVDPAGALTGLDGKLGGSTAVEVEVARLALAAGADPATAITSLEAAVAAHRGSVDAALVSLDGGSKSRTLTGDNASIVLTGARSGNPAVEAEIAARLASGAAASDLAALVRAGAITEKTAIGTIEAEVGLLGGSLVQPLARLDGALGGNAAVEAEIARLMPLWGPGIATVIRDFEAGVAASGRSVDAALLVLDKATGGKPEIAAEINARLANGTTAADLAALVKAGSLTDAAAVQTLEAVATRAGANPLTALTKLVGTMGAGAAIEGEIGRLLPTGTIQEQFDALRALERAWAAQRKPVDAALLVLDLALGGRNEVVASEIGRRAYDGSAARDLGALVQSGATTGQAAVQTIEAAVARGGGRALDALAALEAASAGDAAVEGELVRLLRAGTVDDARVAIPVLESTWKAQGKSVDAGLLALDQALGGRTAVRVEIGQRLFTGATADDLGAAVRSGAMTDQAAAQTIVAAAARLGESPVAALARLDGTLGSNKALEAEIARAALAGGADAATALQTLKAAFAAQNRPVDGALLALDQAMGGNKALEAEMAARLASGATMRDLAAQVAGGTLTGLGAAQLVAAEAAAAGMSPAAALARLDGTLGGNAVAGEIGRLLDRPGTDAAAAIRDIEAGAAAAGRSVDATLVALDAALGGRPALAAEMAARLANGATSRDLHQALTAGTLAGDAVVTVIEAEATRAGVGQVAALTAFARSGGGRPEILAEIARQVGGGAAEAELARMVASGALNAEAAASILSEAVFRVAAGSADHATALGMNLEAAQAVAAAKLDAAARDQVAALPADPGQAGATQAARANLGALAALLEGGQYAVGLARARRVAAAAGGADALQAGIDAALAQPDRSAATTVLGVEAAAAVTDTSVDAALLAADRAAGDAGPFAAELARRFASGAAEFDLAQKVGAGTMSASASLALAQDALATLAGRSADHATVLGMSLAAATDIAAARLDAAAAALAKDSAWQAAQAVGASNAQRNLGTVAGFLEGAHAADLAGAGRIVSTLGGAAALQAGMDAALAQPSPSAPPTLFSVEAGAAAANASVDAALLAADRAAGGSGPFAAELARRLASGAAEADLVRLVGDGALGAADALKVAQDALGTLAARSADRASALGMSLGAATDIVEATLDAAAAALRADFAGQPAQTASTKAAQANLGTLTSLLEGAHGAELARAARIIAAVGGADALAKGLADGAAHPGRAAEATAFGSIASGVDDAGRITGSLTVSQVAAQIETAASAAAVSGIGRLEALDLALGGSKVVQDRIAALGKAGQDATAAIGVVETMAPGLHADPVAALSALDKLLGGNAAVADEVAARKAMQTTFDMGIGGGTKALMDLANKGNAAATRALADALLDGRAEADLAREIAAGHLSGAEALDRADEAVALVQKAGPGAGATVLPGLFEGGVVVSRLYAEAAALAHTLSQAKQGGSTADKAPVSPAATYTSLAVAGPGTAPTPIQTPPASGRATPSEEFGFLRSSIETQYGVAMATGGRIVPVVEALGGEVASLALATGARLATGDAATSAARQGDLIAALEGAAASAHVSTDAALALASFAAAGLSEGLKIEMTGRLLSGKAEVDIATLVAHGQMRGDVGLSVLLNAVNALASANAGQSALGYDETTAGQLVAAKLDLAAVAVGQAEAAAAKAGGFGAADHLAAANAAAGLRDRLEATNGVGIVAGLGAELGLIAGTAADAGTRAEAQTISEVMQALMPKVIAAEIRANPGSGTSAAALLPGQSVPEPTPEQVAQQAFQISNDLLTDFHDKYAQSRQIDYFRKNAAEADSKGTNDPKKEGLEKSIDVTLKTHTFLSESAAAGVAAQATADLGSGIIGTVLAQAGASAAAAVTATGVSVHATAIAGTSATLDLGGHASVKAFAQALADGDVTAGITGIKLKGYVGVQSGVTATQSEQGTLAGGLDGVQTTTLMAIVRADASAAASLGLTGAEVKYGARAGAYVSAGEEGTLLYKGYEASGGAAIASPGATGLDANIKVGVDGGNIAFGIDAFIGLALFGAELKFDLKLPTADVVAAFKKAGSAFEEAGGKIEHGFDDAWKVLKSPF</sequence>
<gene>
    <name evidence="2" type="ORF">EU555_05535</name>
</gene>
<organism evidence="2 3">
    <name type="scientific">Methylobacterium nonmethylotrophicum</name>
    <dbReference type="NCBI Taxonomy" id="1141884"/>
    <lineage>
        <taxon>Bacteria</taxon>
        <taxon>Pseudomonadati</taxon>
        <taxon>Pseudomonadota</taxon>
        <taxon>Alphaproteobacteria</taxon>
        <taxon>Hyphomicrobiales</taxon>
        <taxon>Methylobacteriaceae</taxon>
        <taxon>Methylobacterium</taxon>
    </lineage>
</organism>
<dbReference type="Proteomes" id="UP000297535">
    <property type="component" value="Unassembled WGS sequence"/>
</dbReference>
<name>A0A4Z0NWX6_9HYPH</name>
<evidence type="ECO:0000313" key="3">
    <source>
        <dbReference type="Proteomes" id="UP000297535"/>
    </source>
</evidence>
<proteinExistence type="predicted"/>
<dbReference type="EMBL" id="SRLB01000004">
    <property type="protein sequence ID" value="TGE01069.1"/>
    <property type="molecule type" value="Genomic_DNA"/>
</dbReference>
<protein>
    <submittedName>
        <fullName evidence="2">Uncharacterized protein</fullName>
    </submittedName>
</protein>
<keyword evidence="3" id="KW-1185">Reference proteome</keyword>
<reference evidence="2 3" key="1">
    <citation type="submission" date="2019-04" db="EMBL/GenBank/DDBJ databases">
        <authorList>
            <person name="Feng G."/>
            <person name="Zhu H."/>
        </authorList>
    </citation>
    <scope>NUCLEOTIDE SEQUENCE [LARGE SCALE GENOMIC DNA]</scope>
    <source>
        <strain evidence="2 3">6HR-1</strain>
    </source>
</reference>